<dbReference type="InterPro" id="IPR036388">
    <property type="entry name" value="WH-like_DNA-bd_sf"/>
</dbReference>
<dbReference type="InterPro" id="IPR036390">
    <property type="entry name" value="WH_DNA-bd_sf"/>
</dbReference>
<dbReference type="PRINTS" id="PR00039">
    <property type="entry name" value="HTHLYSR"/>
</dbReference>
<dbReference type="Gene3D" id="3.40.190.10">
    <property type="entry name" value="Periplasmic binding protein-like II"/>
    <property type="match status" value="2"/>
</dbReference>
<dbReference type="RefSeq" id="WP_344784479.1">
    <property type="nucleotide sequence ID" value="NZ_BAABAF010000009.1"/>
</dbReference>
<evidence type="ECO:0000313" key="6">
    <source>
        <dbReference type="EMBL" id="GAA3773588.1"/>
    </source>
</evidence>
<name>A0ABP7GRV8_9MICO</name>
<organism evidence="6 7">
    <name type="scientific">Microbacterium kribbense</name>
    <dbReference type="NCBI Taxonomy" id="433645"/>
    <lineage>
        <taxon>Bacteria</taxon>
        <taxon>Bacillati</taxon>
        <taxon>Actinomycetota</taxon>
        <taxon>Actinomycetes</taxon>
        <taxon>Micrococcales</taxon>
        <taxon>Microbacteriaceae</taxon>
        <taxon>Microbacterium</taxon>
    </lineage>
</organism>
<comment type="caution">
    <text evidence="6">The sequence shown here is derived from an EMBL/GenBank/DDBJ whole genome shotgun (WGS) entry which is preliminary data.</text>
</comment>
<proteinExistence type="inferred from homology"/>
<sequence length="304" mass="31847">MHSHVPDLVGLQLLDAVARHGSMSAAARELHVTQQAVSTRVRAAERLTGLELFLRSPQGVTLTADGESVIAWARDVLAAAARMGAAIDLLKAAPDRALTVGGSQTIAARLLPAWLLRLRERQLQAGREPTPIRLRTGNSAEIEALVRAGELDLGFIESPVIPDGLGSTRVATDRMVVVTAPDHPWAGGTVGLDELAATALVVREDGSGTRLAYEVAVREQLRREPAEPALVLATTVAVLSAVAGGVAPAVVSELAVADDVQLGRLRRVPIAGAPITRPLTALWRGAARDLRGVSRLLVGLAAGK</sequence>
<evidence type="ECO:0000259" key="5">
    <source>
        <dbReference type="PROSITE" id="PS50931"/>
    </source>
</evidence>
<dbReference type="Pfam" id="PF00126">
    <property type="entry name" value="HTH_1"/>
    <property type="match status" value="1"/>
</dbReference>
<dbReference type="PANTHER" id="PTHR30126:SF39">
    <property type="entry name" value="HTH-TYPE TRANSCRIPTIONAL REGULATOR CYSL"/>
    <property type="match status" value="1"/>
</dbReference>
<evidence type="ECO:0000256" key="4">
    <source>
        <dbReference type="ARBA" id="ARBA00023163"/>
    </source>
</evidence>
<gene>
    <name evidence="6" type="ORF">GCM10022240_26870</name>
</gene>
<dbReference type="Gene3D" id="1.10.10.10">
    <property type="entry name" value="Winged helix-like DNA-binding domain superfamily/Winged helix DNA-binding domain"/>
    <property type="match status" value="1"/>
</dbReference>
<accession>A0ABP7GRV8</accession>
<dbReference type="SUPFAM" id="SSF53850">
    <property type="entry name" value="Periplasmic binding protein-like II"/>
    <property type="match status" value="1"/>
</dbReference>
<dbReference type="EMBL" id="BAABAF010000009">
    <property type="protein sequence ID" value="GAA3773588.1"/>
    <property type="molecule type" value="Genomic_DNA"/>
</dbReference>
<dbReference type="InterPro" id="IPR000847">
    <property type="entry name" value="LysR_HTH_N"/>
</dbReference>
<protein>
    <submittedName>
        <fullName evidence="6">LysR family transcriptional regulator</fullName>
    </submittedName>
</protein>
<dbReference type="PANTHER" id="PTHR30126">
    <property type="entry name" value="HTH-TYPE TRANSCRIPTIONAL REGULATOR"/>
    <property type="match status" value="1"/>
</dbReference>
<dbReference type="Pfam" id="PF03466">
    <property type="entry name" value="LysR_substrate"/>
    <property type="match status" value="1"/>
</dbReference>
<dbReference type="Proteomes" id="UP001500540">
    <property type="component" value="Unassembled WGS sequence"/>
</dbReference>
<keyword evidence="4" id="KW-0804">Transcription</keyword>
<dbReference type="PROSITE" id="PS50931">
    <property type="entry name" value="HTH_LYSR"/>
    <property type="match status" value="1"/>
</dbReference>
<feature type="domain" description="HTH lysR-type" evidence="5">
    <location>
        <begin position="6"/>
        <end position="63"/>
    </location>
</feature>
<reference evidence="7" key="1">
    <citation type="journal article" date="2019" name="Int. J. Syst. Evol. Microbiol.">
        <title>The Global Catalogue of Microorganisms (GCM) 10K type strain sequencing project: providing services to taxonomists for standard genome sequencing and annotation.</title>
        <authorList>
            <consortium name="The Broad Institute Genomics Platform"/>
            <consortium name="The Broad Institute Genome Sequencing Center for Infectious Disease"/>
            <person name="Wu L."/>
            <person name="Ma J."/>
        </authorList>
    </citation>
    <scope>NUCLEOTIDE SEQUENCE [LARGE SCALE GENOMIC DNA]</scope>
    <source>
        <strain evidence="7">JCM 16950</strain>
    </source>
</reference>
<evidence type="ECO:0000256" key="1">
    <source>
        <dbReference type="ARBA" id="ARBA00009437"/>
    </source>
</evidence>
<evidence type="ECO:0000256" key="2">
    <source>
        <dbReference type="ARBA" id="ARBA00023015"/>
    </source>
</evidence>
<evidence type="ECO:0000313" key="7">
    <source>
        <dbReference type="Proteomes" id="UP001500540"/>
    </source>
</evidence>
<dbReference type="InterPro" id="IPR005119">
    <property type="entry name" value="LysR_subst-bd"/>
</dbReference>
<keyword evidence="3" id="KW-0238">DNA-binding</keyword>
<comment type="similarity">
    <text evidence="1">Belongs to the LysR transcriptional regulatory family.</text>
</comment>
<evidence type="ECO:0000256" key="3">
    <source>
        <dbReference type="ARBA" id="ARBA00023125"/>
    </source>
</evidence>
<dbReference type="SUPFAM" id="SSF46785">
    <property type="entry name" value="Winged helix' DNA-binding domain"/>
    <property type="match status" value="1"/>
</dbReference>
<keyword evidence="7" id="KW-1185">Reference proteome</keyword>
<keyword evidence="2" id="KW-0805">Transcription regulation</keyword>